<dbReference type="SUPFAM" id="SSF49401">
    <property type="entry name" value="Bacterial adhesins"/>
    <property type="match status" value="1"/>
</dbReference>
<feature type="domain" description="Fimbrial-type adhesion" evidence="6">
    <location>
        <begin position="37"/>
        <end position="180"/>
    </location>
</feature>
<dbReference type="Pfam" id="PF00419">
    <property type="entry name" value="Fimbrial"/>
    <property type="match status" value="1"/>
</dbReference>
<evidence type="ECO:0000313" key="8">
    <source>
        <dbReference type="Proteomes" id="UP000443014"/>
    </source>
</evidence>
<organism evidence="7 8">
    <name type="scientific">Serratia marcescens</name>
    <dbReference type="NCBI Taxonomy" id="615"/>
    <lineage>
        <taxon>Bacteria</taxon>
        <taxon>Pseudomonadati</taxon>
        <taxon>Pseudomonadota</taxon>
        <taxon>Gammaproteobacteria</taxon>
        <taxon>Enterobacterales</taxon>
        <taxon>Yersiniaceae</taxon>
        <taxon>Serratia</taxon>
    </lineage>
</organism>
<gene>
    <name evidence="7" type="ORF">GMA22_17015</name>
</gene>
<accession>A0ABD6I072</accession>
<feature type="chain" id="PRO_5044842084" evidence="5">
    <location>
        <begin position="28"/>
        <end position="181"/>
    </location>
</feature>
<evidence type="ECO:0000256" key="1">
    <source>
        <dbReference type="ARBA" id="ARBA00004561"/>
    </source>
</evidence>
<dbReference type="InterPro" id="IPR008966">
    <property type="entry name" value="Adhesion_dom_sf"/>
</dbReference>
<evidence type="ECO:0000313" key="7">
    <source>
        <dbReference type="EMBL" id="MVF04949.1"/>
    </source>
</evidence>
<comment type="subcellular location">
    <subcellularLocation>
        <location evidence="1">Fimbrium</location>
    </subcellularLocation>
</comment>
<dbReference type="Proteomes" id="UP000443014">
    <property type="component" value="Unassembled WGS sequence"/>
</dbReference>
<feature type="signal peptide" evidence="5">
    <location>
        <begin position="1"/>
        <end position="27"/>
    </location>
</feature>
<comment type="caution">
    <text evidence="7">The sequence shown here is derived from an EMBL/GenBank/DDBJ whole genome shotgun (WGS) entry which is preliminary data.</text>
</comment>
<sequence>MHSQRGKRILHSAVFVNLLLCSSLAHSANQGRGEVTVNGRIIASACAIDTDSLDQTITLATLPVSQIIRDGQSERHEFNIKLVNCTLEKFNPALDDWRYFAVTFDGRDDAGLFGMDGNAKGIALQITDNKGNVASPGIPMAKNDIQPGTLVFNYGLRLVGNSQVMKAGSYYSTVRFKMDYY</sequence>
<dbReference type="InterPro" id="IPR050263">
    <property type="entry name" value="Bact_Fimbrial_Adh_Pro"/>
</dbReference>
<keyword evidence="3 5" id="KW-0732">Signal</keyword>
<evidence type="ECO:0000256" key="2">
    <source>
        <dbReference type="ARBA" id="ARBA00006671"/>
    </source>
</evidence>
<keyword evidence="4" id="KW-0281">Fimbrium</keyword>
<dbReference type="InterPro" id="IPR036937">
    <property type="entry name" value="Adhesion_dom_fimbrial_sf"/>
</dbReference>
<proteinExistence type="inferred from homology"/>
<comment type="similarity">
    <text evidence="2">Belongs to the fimbrial protein family.</text>
</comment>
<dbReference type="EMBL" id="WNKC01000003">
    <property type="protein sequence ID" value="MVF04949.1"/>
    <property type="molecule type" value="Genomic_DNA"/>
</dbReference>
<dbReference type="AlphaFoldDB" id="A0ABD6I072"/>
<dbReference type="InterPro" id="IPR000259">
    <property type="entry name" value="Adhesion_dom_fimbrial"/>
</dbReference>
<evidence type="ECO:0000256" key="4">
    <source>
        <dbReference type="ARBA" id="ARBA00023263"/>
    </source>
</evidence>
<evidence type="ECO:0000259" key="6">
    <source>
        <dbReference type="Pfam" id="PF00419"/>
    </source>
</evidence>
<dbReference type="PANTHER" id="PTHR33420">
    <property type="entry name" value="FIMBRIAL SUBUNIT ELFA-RELATED"/>
    <property type="match status" value="1"/>
</dbReference>
<dbReference type="PANTHER" id="PTHR33420:SF12">
    <property type="entry name" value="FIMBRIN-LIKE PROTEIN FIMI-RELATED"/>
    <property type="match status" value="1"/>
</dbReference>
<evidence type="ECO:0000256" key="3">
    <source>
        <dbReference type="ARBA" id="ARBA00022729"/>
    </source>
</evidence>
<reference evidence="7 8" key="1">
    <citation type="submission" date="2019-11" db="EMBL/GenBank/DDBJ databases">
        <title>Whole genome sequence of a plant growth promoting strain Serratia marcescens BTL07 isolated from the rhizoplane of Chili (Capsicum annuum).</title>
        <authorList>
            <person name="Dutta S."/>
            <person name="Khatun A."/>
            <person name="Gupta D.R."/>
            <person name="Surovy M.Z."/>
            <person name="Rahman M.M."/>
            <person name="Mahmud N.U."/>
            <person name="Emes R."/>
            <person name="Warry A."/>
            <person name="West H."/>
            <person name="Clarke M.L."/>
            <person name="Islam M.T."/>
        </authorList>
    </citation>
    <scope>NUCLEOTIDE SEQUENCE [LARGE SCALE GENOMIC DNA]</scope>
    <source>
        <strain evidence="7 8">BTL07</strain>
    </source>
</reference>
<dbReference type="RefSeq" id="WP_156866201.1">
    <property type="nucleotide sequence ID" value="NZ_JAOEGE010000001.1"/>
</dbReference>
<evidence type="ECO:0000256" key="5">
    <source>
        <dbReference type="SAM" id="SignalP"/>
    </source>
</evidence>
<protein>
    <submittedName>
        <fullName evidence="7">Type 1 fimbrial protein</fullName>
    </submittedName>
</protein>
<dbReference type="Gene3D" id="2.60.40.1090">
    <property type="entry name" value="Fimbrial-type adhesion domain"/>
    <property type="match status" value="1"/>
</dbReference>
<name>A0ABD6I072_SERMA</name>